<feature type="compositionally biased region" description="Basic and acidic residues" evidence="1">
    <location>
        <begin position="302"/>
        <end position="313"/>
    </location>
</feature>
<reference evidence="2" key="1">
    <citation type="submission" date="2023-03" db="EMBL/GenBank/DDBJ databases">
        <title>Massive genome expansion in bonnet fungi (Mycena s.s.) driven by repeated elements and novel gene families across ecological guilds.</title>
        <authorList>
            <consortium name="Lawrence Berkeley National Laboratory"/>
            <person name="Harder C.B."/>
            <person name="Miyauchi S."/>
            <person name="Viragh M."/>
            <person name="Kuo A."/>
            <person name="Thoen E."/>
            <person name="Andreopoulos B."/>
            <person name="Lu D."/>
            <person name="Skrede I."/>
            <person name="Drula E."/>
            <person name="Henrissat B."/>
            <person name="Morin E."/>
            <person name="Kohler A."/>
            <person name="Barry K."/>
            <person name="LaButti K."/>
            <person name="Morin E."/>
            <person name="Salamov A."/>
            <person name="Lipzen A."/>
            <person name="Mereny Z."/>
            <person name="Hegedus B."/>
            <person name="Baldrian P."/>
            <person name="Stursova M."/>
            <person name="Weitz H."/>
            <person name="Taylor A."/>
            <person name="Grigoriev I.V."/>
            <person name="Nagy L.G."/>
            <person name="Martin F."/>
            <person name="Kauserud H."/>
        </authorList>
    </citation>
    <scope>NUCLEOTIDE SEQUENCE</scope>
    <source>
        <strain evidence="2">CBHHK067</strain>
    </source>
</reference>
<gene>
    <name evidence="2" type="ORF">B0H17DRAFT_1336403</name>
</gene>
<feature type="compositionally biased region" description="Low complexity" evidence="1">
    <location>
        <begin position="229"/>
        <end position="245"/>
    </location>
</feature>
<protein>
    <submittedName>
        <fullName evidence="2">Uncharacterized protein</fullName>
    </submittedName>
</protein>
<keyword evidence="3" id="KW-1185">Reference proteome</keyword>
<feature type="region of interest" description="Disordered" evidence="1">
    <location>
        <begin position="114"/>
        <end position="133"/>
    </location>
</feature>
<evidence type="ECO:0000313" key="2">
    <source>
        <dbReference type="EMBL" id="KAJ7665776.1"/>
    </source>
</evidence>
<feature type="compositionally biased region" description="Low complexity" evidence="1">
    <location>
        <begin position="263"/>
        <end position="299"/>
    </location>
</feature>
<proteinExistence type="predicted"/>
<accession>A0AAD7CW18</accession>
<feature type="compositionally biased region" description="Basic residues" evidence="1">
    <location>
        <begin position="41"/>
        <end position="51"/>
    </location>
</feature>
<dbReference type="Proteomes" id="UP001221757">
    <property type="component" value="Unassembled WGS sequence"/>
</dbReference>
<dbReference type="AlphaFoldDB" id="A0AAD7CW18"/>
<feature type="region of interest" description="Disordered" evidence="1">
    <location>
        <begin position="26"/>
        <end position="81"/>
    </location>
</feature>
<sequence>MTTTSPPLASPQTFQAMTRPTRALLLRSGTVMPPLPPPAPRSRRTTPHGRTRSCVTPPRTTRGASSPPRCSRSRTKSRATSFGTKTAVISMARSMRSSTRPWTPYTRCTRASTSPSNACWSAPTPRPPPSCTPSRPSCTCCAPSRTLPPPPTWMLLQEGEESAPSAPASSATALPGDVPLQKYAVRSHDLVGCLAPRSPCASCASSPSHAPELWRFHPLATRTRPRSVSTAPAATGTGTSSSLLRPRPRRSPPPCARPPPSAPSAGSARAPALPLPSTSRLSASAGPAHHRASASARARGGCGEREPHADDASARTGTPVSDARTPASSVLGAGERRGAPSDFPSACYSPHHDRIFIGGMRGKR</sequence>
<dbReference type="EMBL" id="JARKIE010000212">
    <property type="protein sequence ID" value="KAJ7665776.1"/>
    <property type="molecule type" value="Genomic_DNA"/>
</dbReference>
<evidence type="ECO:0000313" key="3">
    <source>
        <dbReference type="Proteomes" id="UP001221757"/>
    </source>
</evidence>
<feature type="region of interest" description="Disordered" evidence="1">
    <location>
        <begin position="1"/>
        <end position="20"/>
    </location>
</feature>
<comment type="caution">
    <text evidence="2">The sequence shown here is derived from an EMBL/GenBank/DDBJ whole genome shotgun (WGS) entry which is preliminary data.</text>
</comment>
<feature type="compositionally biased region" description="Polar residues" evidence="1">
    <location>
        <begin position="1"/>
        <end position="18"/>
    </location>
</feature>
<organism evidence="2 3">
    <name type="scientific">Mycena rosella</name>
    <name type="common">Pink bonnet</name>
    <name type="synonym">Agaricus rosellus</name>
    <dbReference type="NCBI Taxonomy" id="1033263"/>
    <lineage>
        <taxon>Eukaryota</taxon>
        <taxon>Fungi</taxon>
        <taxon>Dikarya</taxon>
        <taxon>Basidiomycota</taxon>
        <taxon>Agaricomycotina</taxon>
        <taxon>Agaricomycetes</taxon>
        <taxon>Agaricomycetidae</taxon>
        <taxon>Agaricales</taxon>
        <taxon>Marasmiineae</taxon>
        <taxon>Mycenaceae</taxon>
        <taxon>Mycena</taxon>
    </lineage>
</organism>
<feature type="region of interest" description="Disordered" evidence="1">
    <location>
        <begin position="218"/>
        <end position="352"/>
    </location>
</feature>
<evidence type="ECO:0000256" key="1">
    <source>
        <dbReference type="SAM" id="MobiDB-lite"/>
    </source>
</evidence>
<feature type="compositionally biased region" description="Pro residues" evidence="1">
    <location>
        <begin position="251"/>
        <end position="262"/>
    </location>
</feature>
<name>A0AAD7CW18_MYCRO</name>